<keyword evidence="1" id="KW-0812">Transmembrane</keyword>
<evidence type="ECO:0000313" key="3">
    <source>
        <dbReference type="Proteomes" id="UP000282654"/>
    </source>
</evidence>
<accession>A0A3N5BFH9</accession>
<keyword evidence="1" id="KW-1133">Transmembrane helix</keyword>
<dbReference type="Proteomes" id="UP000282654">
    <property type="component" value="Unassembled WGS sequence"/>
</dbReference>
<dbReference type="PANTHER" id="PTHR38139">
    <property type="entry name" value="GATE DOMAIN-CONTAINING PROTEIN"/>
    <property type="match status" value="1"/>
</dbReference>
<gene>
    <name evidence="2" type="ORF">EDD75_1103</name>
</gene>
<protein>
    <submittedName>
        <fullName evidence="2">Uncharacterized protein</fullName>
    </submittedName>
</protein>
<name>A0A3N5BFH9_9THEO</name>
<dbReference type="AlphaFoldDB" id="A0A3N5BFH9"/>
<comment type="caution">
    <text evidence="2">The sequence shown here is derived from an EMBL/GenBank/DDBJ whole genome shotgun (WGS) entry which is preliminary data.</text>
</comment>
<sequence length="319" mass="34330">MQLISDVLPDVLKLWKNVLPSMLLGCFLGNLFQNTVFLRRLGRVMYPLAQLGHLPVGCATSLTLCLVDRIAAYTMLAGLKNTGVVGAREVVVSFLVSALPTGLYFTIFFFSPAVIASLGCLTGAVYLTIYLGISLTVGAVGLLLGRLLLPRPGQAQKGGEQSREAVHTSWRDKLTKAARRTIPAFCRLAVVFMPVTFLVLIMLHTELVGQIMRQVDPILGYLGLPGPVLFVITTGVLSMIAAIGTLGPILQAGLVTPAEAVTALLVTSVLHYLYEFWSHGLPTNVSIFGPKLGMEVSLAVLLVREFATFQALGLVILLR</sequence>
<feature type="transmembrane region" description="Helical" evidence="1">
    <location>
        <begin position="184"/>
        <end position="204"/>
    </location>
</feature>
<feature type="transmembrane region" description="Helical" evidence="1">
    <location>
        <begin position="90"/>
        <end position="115"/>
    </location>
</feature>
<keyword evidence="3" id="KW-1185">Reference proteome</keyword>
<dbReference type="InterPro" id="IPR038880">
    <property type="entry name" value="MJ0871-like"/>
</dbReference>
<organism evidence="2 3">
    <name type="scientific">Thermodesulfitimonas autotrophica</name>
    <dbReference type="NCBI Taxonomy" id="1894989"/>
    <lineage>
        <taxon>Bacteria</taxon>
        <taxon>Bacillati</taxon>
        <taxon>Bacillota</taxon>
        <taxon>Clostridia</taxon>
        <taxon>Thermoanaerobacterales</taxon>
        <taxon>Thermoanaerobacteraceae</taxon>
        <taxon>Thermodesulfitimonas</taxon>
    </lineage>
</organism>
<evidence type="ECO:0000313" key="2">
    <source>
        <dbReference type="EMBL" id="RPF46842.1"/>
    </source>
</evidence>
<keyword evidence="1" id="KW-0472">Membrane</keyword>
<proteinExistence type="predicted"/>
<feature type="transmembrane region" description="Helical" evidence="1">
    <location>
        <begin position="294"/>
        <end position="318"/>
    </location>
</feature>
<dbReference type="PANTHER" id="PTHR38139:SF1">
    <property type="entry name" value="NUCLEOSIDE TRANSPORTER_FEOB GTPASE GATE DOMAIN-CONTAINING PROTEIN"/>
    <property type="match status" value="1"/>
</dbReference>
<reference evidence="2 3" key="1">
    <citation type="submission" date="2018-11" db="EMBL/GenBank/DDBJ databases">
        <title>Genomic Encyclopedia of Type Strains, Phase IV (KMG-IV): sequencing the most valuable type-strain genomes for metagenomic binning, comparative biology and taxonomic classification.</title>
        <authorList>
            <person name="Goeker M."/>
        </authorList>
    </citation>
    <scope>NUCLEOTIDE SEQUENCE [LARGE SCALE GENOMIC DNA]</scope>
    <source>
        <strain evidence="2 3">DSM 102936</strain>
    </source>
</reference>
<dbReference type="OrthoDB" id="1729861at2"/>
<feature type="transmembrane region" description="Helical" evidence="1">
    <location>
        <begin position="127"/>
        <end position="149"/>
    </location>
</feature>
<feature type="transmembrane region" description="Helical" evidence="1">
    <location>
        <begin position="224"/>
        <end position="247"/>
    </location>
</feature>
<evidence type="ECO:0000256" key="1">
    <source>
        <dbReference type="SAM" id="Phobius"/>
    </source>
</evidence>
<dbReference type="EMBL" id="RKRE01000002">
    <property type="protein sequence ID" value="RPF46842.1"/>
    <property type="molecule type" value="Genomic_DNA"/>
</dbReference>
<feature type="transmembrane region" description="Helical" evidence="1">
    <location>
        <begin position="254"/>
        <end position="274"/>
    </location>
</feature>
<feature type="transmembrane region" description="Helical" evidence="1">
    <location>
        <begin position="18"/>
        <end position="38"/>
    </location>
</feature>